<name>A0A1C7IJS0_9FIRM</name>
<dbReference type="InterPro" id="IPR041183">
    <property type="entry name" value="Cyclophilin-like"/>
</dbReference>
<dbReference type="Pfam" id="PF18050">
    <property type="entry name" value="Cyclophil_like2"/>
    <property type="match status" value="1"/>
</dbReference>
<dbReference type="OrthoDB" id="9806505at2"/>
<evidence type="ECO:0000313" key="3">
    <source>
        <dbReference type="Proteomes" id="UP000092574"/>
    </source>
</evidence>
<evidence type="ECO:0000313" key="2">
    <source>
        <dbReference type="EMBL" id="ANU78639.1"/>
    </source>
</evidence>
<dbReference type="Gene3D" id="2.40.100.20">
    <property type="match status" value="1"/>
</dbReference>
<proteinExistence type="predicted"/>
<sequence>MNSIGITKKTENSAENGETAIKITVGDVVLDGILYNTVLAEEIKTYFPLTISMVGYGGREYYGGIDFYPQHLEGGQKTFENGNITYCEAHHNMAIFYAQTDNPNLSVDVIPIGKVTSDLSVFDDLSGSVQITFALAE</sequence>
<gene>
    <name evidence="2" type="ORF">A4V09_10770</name>
</gene>
<dbReference type="AlphaFoldDB" id="A0A1C7IJS0"/>
<dbReference type="STRING" id="1796616.A4V09_10770"/>
<evidence type="ECO:0000259" key="1">
    <source>
        <dbReference type="Pfam" id="PF18050"/>
    </source>
</evidence>
<dbReference type="Proteomes" id="UP000092574">
    <property type="component" value="Chromosome"/>
</dbReference>
<organism evidence="2 3">
    <name type="scientific">Blautia pseudococcoides</name>
    <dbReference type="NCBI Taxonomy" id="1796616"/>
    <lineage>
        <taxon>Bacteria</taxon>
        <taxon>Bacillati</taxon>
        <taxon>Bacillota</taxon>
        <taxon>Clostridia</taxon>
        <taxon>Lachnospirales</taxon>
        <taxon>Lachnospiraceae</taxon>
        <taxon>Blautia</taxon>
    </lineage>
</organism>
<dbReference type="InterPro" id="IPR029000">
    <property type="entry name" value="Cyclophilin-like_dom_sf"/>
</dbReference>
<accession>A0A1C7IJS0</accession>
<keyword evidence="3" id="KW-1185">Reference proteome</keyword>
<protein>
    <recommendedName>
        <fullName evidence="1">Cyclophilin-like domain-containing protein</fullName>
    </recommendedName>
</protein>
<dbReference type="EMBL" id="CP015405">
    <property type="protein sequence ID" value="ANU78639.1"/>
    <property type="molecule type" value="Genomic_DNA"/>
</dbReference>
<reference evidence="2" key="1">
    <citation type="submission" date="2017-04" db="EMBL/GenBank/DDBJ databases">
        <title>Complete Genome Sequences of Twelve Strains of a Stable Defined Moderately Diverse Mouse Microbiota 2 (sDMDMm2).</title>
        <authorList>
            <person name="Uchimura Y."/>
            <person name="Wyss M."/>
            <person name="Brugiroux S."/>
            <person name="Limenitakis J.P."/>
            <person name="Stecher B."/>
            <person name="McCoy K.D."/>
            <person name="Macpherson A.J."/>
        </authorList>
    </citation>
    <scope>NUCLEOTIDE SEQUENCE</scope>
    <source>
        <strain evidence="2">YL58</strain>
    </source>
</reference>
<dbReference type="SUPFAM" id="SSF50891">
    <property type="entry name" value="Cyclophilin-like"/>
    <property type="match status" value="1"/>
</dbReference>
<feature type="domain" description="Cyclophilin-like" evidence="1">
    <location>
        <begin position="23"/>
        <end position="133"/>
    </location>
</feature>
<dbReference type="KEGG" id="byl:A4V09_10770"/>